<organism evidence="1 2">
    <name type="scientific">Vibrio ishigakensis</name>
    <dbReference type="NCBI Taxonomy" id="1481914"/>
    <lineage>
        <taxon>Bacteria</taxon>
        <taxon>Pseudomonadati</taxon>
        <taxon>Pseudomonadota</taxon>
        <taxon>Gammaproteobacteria</taxon>
        <taxon>Vibrionales</taxon>
        <taxon>Vibrionaceae</taxon>
        <taxon>Vibrio</taxon>
    </lineage>
</organism>
<evidence type="ECO:0000313" key="1">
    <source>
        <dbReference type="EMBL" id="GAM76123.1"/>
    </source>
</evidence>
<reference evidence="1 2" key="1">
    <citation type="submission" date="2015-01" db="EMBL/GenBank/DDBJ databases">
        <title>Vibrio sp. C94 JCM 19241 whole genome shotgun sequence.</title>
        <authorList>
            <person name="Sawabe T."/>
            <person name="Meirelles P."/>
            <person name="Feng G."/>
            <person name="Sayaka M."/>
            <person name="Hattori M."/>
            <person name="Ohkuma M."/>
        </authorList>
    </citation>
    <scope>NUCLEOTIDE SEQUENCE [LARGE SCALE GENOMIC DNA]</scope>
    <source>
        <strain evidence="2">JCM 19241</strain>
    </source>
</reference>
<dbReference type="Pfam" id="PF01019">
    <property type="entry name" value="G_glu_transpept"/>
    <property type="match status" value="1"/>
</dbReference>
<comment type="caution">
    <text evidence="1">The sequence shown here is derived from an EMBL/GenBank/DDBJ whole genome shotgun (WGS) entry which is preliminary data.</text>
</comment>
<accession>A0A0B8QM47</accession>
<proteinExistence type="predicted"/>
<dbReference type="EMBL" id="BBSC01000005">
    <property type="protein sequence ID" value="GAM76123.1"/>
    <property type="molecule type" value="Genomic_DNA"/>
</dbReference>
<dbReference type="PANTHER" id="PTHR43881:SF5">
    <property type="entry name" value="GAMMA-GLUTAMYLTRANSPEPTIDASE"/>
    <property type="match status" value="1"/>
</dbReference>
<evidence type="ECO:0000313" key="2">
    <source>
        <dbReference type="Proteomes" id="UP000031666"/>
    </source>
</evidence>
<dbReference type="STRING" id="1481914.JCM19241_421"/>
<sequence>MSFQTAFTAPHHEAARVGQEILDAGGTASEAMVAAAAMIAVQYPHMNSIGGDGFWLICKPGETPIAIDACGRSALNLNVDEYRSAGEILSKGASHPLPWRVPSQVGRQHLRSMVVNTRSTGYFSQLSMRQVMVSR</sequence>
<dbReference type="AlphaFoldDB" id="A0A0B8QM47"/>
<name>A0A0B8QM47_9VIBR</name>
<dbReference type="EC" id="2.3.2.2" evidence="1"/>
<dbReference type="SUPFAM" id="SSF56235">
    <property type="entry name" value="N-terminal nucleophile aminohydrolases (Ntn hydrolases)"/>
    <property type="match status" value="1"/>
</dbReference>
<gene>
    <name evidence="1" type="ORF">JCM19241_421</name>
</gene>
<dbReference type="InterPro" id="IPR052896">
    <property type="entry name" value="GGT-like_enzyme"/>
</dbReference>
<dbReference type="GO" id="GO:0103068">
    <property type="term" value="F:leukotriene C4 gamma-glutamyl transferase activity"/>
    <property type="evidence" value="ECO:0007669"/>
    <property type="project" value="UniProtKB-EC"/>
</dbReference>
<dbReference type="InterPro" id="IPR029055">
    <property type="entry name" value="Ntn_hydrolases_N"/>
</dbReference>
<protein>
    <submittedName>
        <fullName evidence="1">Gamma-glutamyltranspeptidase</fullName>
        <ecNumber evidence="1">2.3.2.2</ecNumber>
    </submittedName>
</protein>
<keyword evidence="1" id="KW-0808">Transferase</keyword>
<reference evidence="1 2" key="2">
    <citation type="submission" date="2015-01" db="EMBL/GenBank/DDBJ databases">
        <authorList>
            <consortium name="NBRP consortium"/>
            <person name="Sawabe T."/>
            <person name="Meirelles P."/>
            <person name="Feng G."/>
            <person name="Sayaka M."/>
            <person name="Hattori M."/>
            <person name="Ohkuma M."/>
        </authorList>
    </citation>
    <scope>NUCLEOTIDE SEQUENCE [LARGE SCALE GENOMIC DNA]</scope>
    <source>
        <strain evidence="2">JCM 19241</strain>
    </source>
</reference>
<dbReference type="PANTHER" id="PTHR43881">
    <property type="entry name" value="GAMMA-GLUTAMYLTRANSPEPTIDASE (AFU_ORTHOLOGUE AFUA_4G13580)"/>
    <property type="match status" value="1"/>
</dbReference>
<dbReference type="Proteomes" id="UP000031666">
    <property type="component" value="Unassembled WGS sequence"/>
</dbReference>
<keyword evidence="1" id="KW-0012">Acyltransferase</keyword>